<dbReference type="Proteomes" id="UP001500466">
    <property type="component" value="Unassembled WGS sequence"/>
</dbReference>
<evidence type="ECO:0000256" key="3">
    <source>
        <dbReference type="ARBA" id="ARBA00022448"/>
    </source>
</evidence>
<evidence type="ECO:0000256" key="1">
    <source>
        <dbReference type="ARBA" id="ARBA00004196"/>
    </source>
</evidence>
<gene>
    <name evidence="7" type="ORF">GCM10023205_03020</name>
</gene>
<feature type="domain" description="Fe/B12 periplasmic-binding" evidence="6">
    <location>
        <begin position="56"/>
        <end position="242"/>
    </location>
</feature>
<reference evidence="8" key="1">
    <citation type="journal article" date="2019" name="Int. J. Syst. Evol. Microbiol.">
        <title>The Global Catalogue of Microorganisms (GCM) 10K type strain sequencing project: providing services to taxonomists for standard genome sequencing and annotation.</title>
        <authorList>
            <consortium name="The Broad Institute Genomics Platform"/>
            <consortium name="The Broad Institute Genome Sequencing Center for Infectious Disease"/>
            <person name="Wu L."/>
            <person name="Ma J."/>
        </authorList>
    </citation>
    <scope>NUCLEOTIDE SEQUENCE [LARGE SCALE GENOMIC DNA]</scope>
    <source>
        <strain evidence="8">JCM 17986</strain>
    </source>
</reference>
<comment type="subcellular location">
    <subcellularLocation>
        <location evidence="1">Cell envelope</location>
    </subcellularLocation>
</comment>
<sequence>MSHPHDRTPWEFLDDRAQLASAPERPRRVVTYVQAGAALWDHGIRPAGVFGSPHDDETQADPAKTGRLPMGDVPYLGAGAGLDVGTLLAAEPDLLVAVTYGGSAVYAIAPEAAKHLEEHVPVVALSVAADRGLAGIRERFAELAHALGAPARSESAHELDEAESLFRATAASAADIRITAVSSAGPDQVYVARPHTWSDLTALRALGATLPEPPDGPGINWHTATWDEVVSWQPDIVLTDARAHAGPTDPALAGRTRLLPWNPELPPSPDAHARFLTGLAEALRDAARSRK</sequence>
<dbReference type="InterPro" id="IPR002491">
    <property type="entry name" value="ABC_transptr_periplasmic_BD"/>
</dbReference>
<dbReference type="Pfam" id="PF01497">
    <property type="entry name" value="Peripla_BP_2"/>
    <property type="match status" value="1"/>
</dbReference>
<evidence type="ECO:0000313" key="8">
    <source>
        <dbReference type="Proteomes" id="UP001500466"/>
    </source>
</evidence>
<dbReference type="RefSeq" id="WP_345673355.1">
    <property type="nucleotide sequence ID" value="NZ_BAABHS010000001.1"/>
</dbReference>
<name>A0ABP9GPK4_9ACTN</name>
<dbReference type="PANTHER" id="PTHR30532:SF24">
    <property type="entry name" value="FERRIC ENTEROBACTIN-BINDING PERIPLASMIC PROTEIN FEPB"/>
    <property type="match status" value="1"/>
</dbReference>
<evidence type="ECO:0000256" key="2">
    <source>
        <dbReference type="ARBA" id="ARBA00008814"/>
    </source>
</evidence>
<comment type="caution">
    <text evidence="7">The sequence shown here is derived from an EMBL/GenBank/DDBJ whole genome shotgun (WGS) entry which is preliminary data.</text>
</comment>
<dbReference type="EMBL" id="BAABHS010000001">
    <property type="protein sequence ID" value="GAA4946600.1"/>
    <property type="molecule type" value="Genomic_DNA"/>
</dbReference>
<dbReference type="CDD" id="cd00636">
    <property type="entry name" value="TroA-like"/>
    <property type="match status" value="1"/>
</dbReference>
<dbReference type="PANTHER" id="PTHR30532">
    <property type="entry name" value="IRON III DICITRATE-BINDING PERIPLASMIC PROTEIN"/>
    <property type="match status" value="1"/>
</dbReference>
<feature type="region of interest" description="Disordered" evidence="5">
    <location>
        <begin position="245"/>
        <end position="264"/>
    </location>
</feature>
<keyword evidence="3" id="KW-0813">Transport</keyword>
<evidence type="ECO:0000259" key="6">
    <source>
        <dbReference type="Pfam" id="PF01497"/>
    </source>
</evidence>
<proteinExistence type="inferred from homology"/>
<accession>A0ABP9GPK4</accession>
<dbReference type="SUPFAM" id="SSF53807">
    <property type="entry name" value="Helical backbone' metal receptor"/>
    <property type="match status" value="1"/>
</dbReference>
<dbReference type="Gene3D" id="3.40.50.1980">
    <property type="entry name" value="Nitrogenase molybdenum iron protein domain"/>
    <property type="match status" value="2"/>
</dbReference>
<comment type="similarity">
    <text evidence="2">Belongs to the bacterial solute-binding protein 8 family.</text>
</comment>
<dbReference type="InterPro" id="IPR051313">
    <property type="entry name" value="Bact_iron-sidero_bind"/>
</dbReference>
<organism evidence="7 8">
    <name type="scientific">Yinghuangia aomiensis</name>
    <dbReference type="NCBI Taxonomy" id="676205"/>
    <lineage>
        <taxon>Bacteria</taxon>
        <taxon>Bacillati</taxon>
        <taxon>Actinomycetota</taxon>
        <taxon>Actinomycetes</taxon>
        <taxon>Kitasatosporales</taxon>
        <taxon>Streptomycetaceae</taxon>
        <taxon>Yinghuangia</taxon>
    </lineage>
</organism>
<evidence type="ECO:0000256" key="4">
    <source>
        <dbReference type="ARBA" id="ARBA00022729"/>
    </source>
</evidence>
<feature type="region of interest" description="Disordered" evidence="5">
    <location>
        <begin position="48"/>
        <end position="68"/>
    </location>
</feature>
<keyword evidence="8" id="KW-1185">Reference proteome</keyword>
<evidence type="ECO:0000313" key="7">
    <source>
        <dbReference type="EMBL" id="GAA4946600.1"/>
    </source>
</evidence>
<evidence type="ECO:0000256" key="5">
    <source>
        <dbReference type="SAM" id="MobiDB-lite"/>
    </source>
</evidence>
<keyword evidence="4" id="KW-0732">Signal</keyword>
<protein>
    <recommendedName>
        <fullName evidence="6">Fe/B12 periplasmic-binding domain-containing protein</fullName>
    </recommendedName>
</protein>